<reference evidence="1 2" key="1">
    <citation type="journal article" date="2020" name="Genome Biol. Evol.">
        <title>Comparative genomics of strictly vertically transmitted, feminizing microsporidia endosymbionts of amphipod crustaceans.</title>
        <authorList>
            <person name="Cormier A."/>
            <person name="Chebbi M.A."/>
            <person name="Giraud I."/>
            <person name="Wattier R."/>
            <person name="Teixeira M."/>
            <person name="Gilbert C."/>
            <person name="Rigaud T."/>
            <person name="Cordaux R."/>
        </authorList>
    </citation>
    <scope>NUCLEOTIDE SEQUENCE [LARGE SCALE GENOMIC DNA]</scope>
    <source>
        <strain evidence="1 2">Ou3-Ou53</strain>
    </source>
</reference>
<accession>A0A9P6KYA1</accession>
<gene>
    <name evidence="1" type="ORF">NGRA_2365</name>
</gene>
<dbReference type="AlphaFoldDB" id="A0A9P6KYA1"/>
<evidence type="ECO:0000313" key="1">
    <source>
        <dbReference type="EMBL" id="KAF9761872.1"/>
    </source>
</evidence>
<dbReference type="EMBL" id="SBJO01000250">
    <property type="protein sequence ID" value="KAF9761872.1"/>
    <property type="molecule type" value="Genomic_DNA"/>
</dbReference>
<keyword evidence="2" id="KW-1185">Reference proteome</keyword>
<dbReference type="Proteomes" id="UP000740883">
    <property type="component" value="Unassembled WGS sequence"/>
</dbReference>
<protein>
    <recommendedName>
        <fullName evidence="3">Retrotransposon gag domain-containing protein</fullName>
    </recommendedName>
</protein>
<evidence type="ECO:0008006" key="3">
    <source>
        <dbReference type="Google" id="ProtNLM"/>
    </source>
</evidence>
<evidence type="ECO:0000313" key="2">
    <source>
        <dbReference type="Proteomes" id="UP000740883"/>
    </source>
</evidence>
<comment type="caution">
    <text evidence="1">The sequence shown here is derived from an EMBL/GenBank/DDBJ whole genome shotgun (WGS) entry which is preliminary data.</text>
</comment>
<sequence length="256" mass="28840">MFSSNIRVPNSLATVANKRVFRNSREDDPDGFVSYVKGWAVAGAPGEEAKVFYFRDHLAGEAQTWVESVPWEVGFDSLCELFLKRFKGRMSSITHIKRLAREMYREGSFLSYLDMMKSIARKAGLPDIVLISFVLNGLPDDVGGALLMNTQEALTWEYVYNACEGLDCSNRTSVSGKEGTRDELKDPLNMEGEIREVYQGRKGETPQRVRSTRSGSNSQYAIIAKSQDISKGNAGRGWLTERGRRDEWMLIRNKTG</sequence>
<name>A0A9P6KYA1_9MICR</name>
<proteinExistence type="predicted"/>
<organism evidence="1 2">
    <name type="scientific">Nosema granulosis</name>
    <dbReference type="NCBI Taxonomy" id="83296"/>
    <lineage>
        <taxon>Eukaryota</taxon>
        <taxon>Fungi</taxon>
        <taxon>Fungi incertae sedis</taxon>
        <taxon>Microsporidia</taxon>
        <taxon>Nosematidae</taxon>
        <taxon>Nosema</taxon>
    </lineage>
</organism>